<feature type="compositionally biased region" description="Basic and acidic residues" evidence="1">
    <location>
        <begin position="96"/>
        <end position="113"/>
    </location>
</feature>
<keyword evidence="3" id="KW-1185">Reference proteome</keyword>
<organism evidence="2 3">
    <name type="scientific">Rudaeicoccus suwonensis</name>
    <dbReference type="NCBI Taxonomy" id="657409"/>
    <lineage>
        <taxon>Bacteria</taxon>
        <taxon>Bacillati</taxon>
        <taxon>Actinomycetota</taxon>
        <taxon>Actinomycetes</taxon>
        <taxon>Micrococcales</taxon>
        <taxon>Dermacoccaceae</taxon>
        <taxon>Rudaeicoccus</taxon>
    </lineage>
</organism>
<comment type="caution">
    <text evidence="2">The sequence shown here is derived from an EMBL/GenBank/DDBJ whole genome shotgun (WGS) entry which is preliminary data.</text>
</comment>
<protein>
    <submittedName>
        <fullName evidence="2">Uncharacterized protein</fullName>
    </submittedName>
</protein>
<feature type="region of interest" description="Disordered" evidence="1">
    <location>
        <begin position="1"/>
        <end position="168"/>
    </location>
</feature>
<feature type="compositionally biased region" description="Basic and acidic residues" evidence="1">
    <location>
        <begin position="50"/>
        <end position="75"/>
    </location>
</feature>
<dbReference type="AlphaFoldDB" id="A0A561E4F3"/>
<sequence>MDNRENGDNNVAEKYFPAHRDIDYLDDYTPQPDDIGPTNDTADNSPPSDSKADSLTDADSEVRTDRTSPIHHLDDCVDPSSEPETLMARPNSSETDTDRSILRDTTIDPERGEAISATESKLSDPLEQGPSRSAIDDQRVMDEEPTTAIANRFDSKNLGPATEAEFQDSTDAAQLDQNDPPEMPPDAHTPKEQRVINDAKAALARRENGGDVLGGNPVSRADQWHQQGRNEKGYENDCGLASVAAMAREFGVNVTEGAVVDRAAAAGLCDTSHKDEVLPDGTMDANKLNGGTTGQNRHELLQSYGIENTIEYPQSPEELAEYVEAGRGVITALDATEMWRLSPFESPICYDADGRSGTNHAVQVTGTVRDKSSGELTGFVINDTGRDDGAGNVIPIDLWHACWTNTRKEHETVVTTQPARPYPRDFIGRP</sequence>
<dbReference type="OrthoDB" id="8731939at2"/>
<proteinExistence type="predicted"/>
<reference evidence="2 3" key="1">
    <citation type="submission" date="2019-06" db="EMBL/GenBank/DDBJ databases">
        <title>Sequencing the genomes of 1000 actinobacteria strains.</title>
        <authorList>
            <person name="Klenk H.-P."/>
        </authorList>
    </citation>
    <scope>NUCLEOTIDE SEQUENCE [LARGE SCALE GENOMIC DNA]</scope>
    <source>
        <strain evidence="2 3">DSM 19560</strain>
    </source>
</reference>
<evidence type="ECO:0000256" key="1">
    <source>
        <dbReference type="SAM" id="MobiDB-lite"/>
    </source>
</evidence>
<accession>A0A561E4F3</accession>
<dbReference type="RefSeq" id="WP_145229496.1">
    <property type="nucleotide sequence ID" value="NZ_VIVQ01000002.1"/>
</dbReference>
<evidence type="ECO:0000313" key="3">
    <source>
        <dbReference type="Proteomes" id="UP000318297"/>
    </source>
</evidence>
<feature type="compositionally biased region" description="Polar residues" evidence="1">
    <location>
        <begin position="38"/>
        <end position="48"/>
    </location>
</feature>
<dbReference type="EMBL" id="VIVQ01000002">
    <property type="protein sequence ID" value="TWE10497.1"/>
    <property type="molecule type" value="Genomic_DNA"/>
</dbReference>
<feature type="region of interest" description="Disordered" evidence="1">
    <location>
        <begin position="173"/>
        <end position="192"/>
    </location>
</feature>
<name>A0A561E4F3_9MICO</name>
<evidence type="ECO:0000313" key="2">
    <source>
        <dbReference type="EMBL" id="TWE10497.1"/>
    </source>
</evidence>
<gene>
    <name evidence="2" type="ORF">BKA23_2863</name>
</gene>
<feature type="region of interest" description="Disordered" evidence="1">
    <location>
        <begin position="207"/>
        <end position="233"/>
    </location>
</feature>
<dbReference type="Proteomes" id="UP000318297">
    <property type="component" value="Unassembled WGS sequence"/>
</dbReference>